<organism evidence="3 4">
    <name type="scientific">Cupriavidus respiraculi</name>
    <dbReference type="NCBI Taxonomy" id="195930"/>
    <lineage>
        <taxon>Bacteria</taxon>
        <taxon>Pseudomonadati</taxon>
        <taxon>Pseudomonadota</taxon>
        <taxon>Betaproteobacteria</taxon>
        <taxon>Burkholderiales</taxon>
        <taxon>Burkholderiaceae</taxon>
        <taxon>Cupriavidus</taxon>
    </lineage>
</organism>
<dbReference type="RefSeq" id="WP_222202537.1">
    <property type="nucleotide sequence ID" value="NZ_CAJZAH010000002.1"/>
</dbReference>
<evidence type="ECO:0000313" key="3">
    <source>
        <dbReference type="EMBL" id="CAG9175482.1"/>
    </source>
</evidence>
<protein>
    <recommendedName>
        <fullName evidence="2">Phosphatidic acid phosphatase type 2/haloperoxidase domain-containing protein</fullName>
    </recommendedName>
</protein>
<accession>A0ABM8X6B6</accession>
<name>A0ABM8X6B6_9BURK</name>
<evidence type="ECO:0000256" key="1">
    <source>
        <dbReference type="SAM" id="Phobius"/>
    </source>
</evidence>
<keyword evidence="4" id="KW-1185">Reference proteome</keyword>
<keyword evidence="1" id="KW-0472">Membrane</keyword>
<feature type="transmembrane region" description="Helical" evidence="1">
    <location>
        <begin position="179"/>
        <end position="197"/>
    </location>
</feature>
<feature type="transmembrane region" description="Helical" evidence="1">
    <location>
        <begin position="154"/>
        <end position="172"/>
    </location>
</feature>
<gene>
    <name evidence="3" type="ORF">LMG21510_02881</name>
</gene>
<dbReference type="CDD" id="cd03396">
    <property type="entry name" value="PAP2_like_6"/>
    <property type="match status" value="1"/>
</dbReference>
<feature type="transmembrane region" description="Helical" evidence="1">
    <location>
        <begin position="99"/>
        <end position="116"/>
    </location>
</feature>
<evidence type="ECO:0000313" key="4">
    <source>
        <dbReference type="Proteomes" id="UP000721236"/>
    </source>
</evidence>
<feature type="domain" description="Phosphatidic acid phosphatase type 2/haloperoxidase" evidence="2">
    <location>
        <begin position="100"/>
        <end position="227"/>
    </location>
</feature>
<dbReference type="Pfam" id="PF01569">
    <property type="entry name" value="PAP2"/>
    <property type="match status" value="1"/>
</dbReference>
<keyword evidence="1" id="KW-1133">Transmembrane helix</keyword>
<dbReference type="InterPro" id="IPR000326">
    <property type="entry name" value="PAP2/HPO"/>
</dbReference>
<dbReference type="SUPFAM" id="SSF48317">
    <property type="entry name" value="Acid phosphatase/Vanadium-dependent haloperoxidase"/>
    <property type="match status" value="1"/>
</dbReference>
<evidence type="ECO:0000259" key="2">
    <source>
        <dbReference type="Pfam" id="PF01569"/>
    </source>
</evidence>
<feature type="transmembrane region" description="Helical" evidence="1">
    <location>
        <begin position="12"/>
        <end position="31"/>
    </location>
</feature>
<feature type="transmembrane region" description="Helical" evidence="1">
    <location>
        <begin position="209"/>
        <end position="227"/>
    </location>
</feature>
<comment type="caution">
    <text evidence="3">The sequence shown here is derived from an EMBL/GenBank/DDBJ whole genome shotgun (WGS) entry which is preliminary data.</text>
</comment>
<dbReference type="Proteomes" id="UP000721236">
    <property type="component" value="Unassembled WGS sequence"/>
</dbReference>
<keyword evidence="1" id="KW-0812">Transmembrane</keyword>
<sequence>MGNPFNRHPARFWLWHLALPLAGGLLLWLVFPRTGLDHRIEGWFYDPAARAFPLREAVWLTAGLHSGLKMAVIVMAALALCGWLMSFFDLGLRPERRRLGWIAATVALASLTVALLKHGSIHHCPWDIAAYGGYAPDIPLFGELPHGIAPGRCFPAGHASGGFALMALYFGMRDDRPGAARYALTGALLLGSLMGWGQTMRGAHFLSHTLWSAWVVWMVLLAAYVAYPPAAGATR</sequence>
<dbReference type="InterPro" id="IPR036938">
    <property type="entry name" value="PAP2/HPO_sf"/>
</dbReference>
<dbReference type="EMBL" id="CAJZAH010000002">
    <property type="protein sequence ID" value="CAG9175482.1"/>
    <property type="molecule type" value="Genomic_DNA"/>
</dbReference>
<reference evidence="3 4" key="1">
    <citation type="submission" date="2021-08" db="EMBL/GenBank/DDBJ databases">
        <authorList>
            <person name="Peeters C."/>
        </authorList>
    </citation>
    <scope>NUCLEOTIDE SEQUENCE [LARGE SCALE GENOMIC DNA]</scope>
    <source>
        <strain evidence="3 4">LMG 21510</strain>
    </source>
</reference>
<feature type="transmembrane region" description="Helical" evidence="1">
    <location>
        <begin position="70"/>
        <end position="92"/>
    </location>
</feature>
<proteinExistence type="predicted"/>